<gene>
    <name evidence="1" type="ORF">MJ1_0605</name>
</gene>
<sequence length="263" mass="31412">MTVIFNEELDDLIYKANQINIDQLKSYEKNFESLAKILKKGKYQFLELDRFRIPYQKLDGYANLNEIKWEGCNLIGNLAIAKYLDLKDKDVSNIIDLVCEKPEDTLIQLDKIIKNISGYKILPNNVFGYYIRDKNIKIPNQYGLYYYIELENQVYFVISTGGNIIVNKSSIEVMKYIENCLLFSFLSKFIRYKDKDIYDLEEYEKYEKTRDIVYSGFSEKDINNIREILNPKYIEKGRKNIRDYLSKNPRSIYKELEGWFNYF</sequence>
<organism evidence="1 2">
    <name type="scientific">Nanobdella aerobiophila</name>
    <dbReference type="NCBI Taxonomy" id="2586965"/>
    <lineage>
        <taxon>Archaea</taxon>
        <taxon>Nanobdellota</taxon>
        <taxon>Nanobdellia</taxon>
        <taxon>Nanobdellales</taxon>
        <taxon>Nanobdellaceae</taxon>
        <taxon>Nanobdella</taxon>
    </lineage>
</organism>
<protein>
    <submittedName>
        <fullName evidence="1">Uncharacterized protein</fullName>
    </submittedName>
</protein>
<dbReference type="RefSeq" id="WP_258393066.1">
    <property type="nucleotide sequence ID" value="NZ_AP019769.1"/>
</dbReference>
<dbReference type="EMBL" id="AP019769">
    <property type="protein sequence ID" value="BBL45753.1"/>
    <property type="molecule type" value="Genomic_DNA"/>
</dbReference>
<name>A0A915WRK6_9ARCH</name>
<evidence type="ECO:0000313" key="1">
    <source>
        <dbReference type="EMBL" id="BBL45753.1"/>
    </source>
</evidence>
<reference evidence="2" key="1">
    <citation type="journal article" date="2022" name="Int. J. Syst. Evol. Microbiol.">
        <title>Nanobdella aerobiophila gen. nov., sp. nov., a thermoacidophilic, obligate ectosymbiotic archaeon, and proposal of Nanobdellaceae fam. nov., Nanobdellales ord. nov. and Nanobdellia class. nov.</title>
        <authorList>
            <person name="Kato S."/>
            <person name="Ogasawara A."/>
            <person name="Itoh T."/>
            <person name="Sakai H.D."/>
            <person name="Shimizu M."/>
            <person name="Yuki M."/>
            <person name="Kaneko M."/>
            <person name="Takashina T."/>
            <person name="Ohkuma M."/>
        </authorList>
    </citation>
    <scope>NUCLEOTIDE SEQUENCE [LARGE SCALE GENOMIC DNA]</scope>
    <source>
        <strain evidence="2">MJ1</strain>
    </source>
</reference>
<proteinExistence type="predicted"/>
<dbReference type="GeneID" id="74568550"/>
<evidence type="ECO:0000313" key="2">
    <source>
        <dbReference type="Proteomes" id="UP001055553"/>
    </source>
</evidence>
<dbReference type="AlphaFoldDB" id="A0A915WRK6"/>
<dbReference type="KEGG" id="naer:MJ1_0605"/>
<dbReference type="Proteomes" id="UP001055553">
    <property type="component" value="Chromosome"/>
</dbReference>
<keyword evidence="2" id="KW-1185">Reference proteome</keyword>
<accession>A0A915WRK6</accession>